<comment type="caution">
    <text evidence="2">The sequence shown here is derived from an EMBL/GenBank/DDBJ whole genome shotgun (WGS) entry which is preliminary data.</text>
</comment>
<feature type="region of interest" description="Disordered" evidence="1">
    <location>
        <begin position="33"/>
        <end position="71"/>
    </location>
</feature>
<evidence type="ECO:0000313" key="3">
    <source>
        <dbReference type="Proteomes" id="UP000192257"/>
    </source>
</evidence>
<evidence type="ECO:0000256" key="1">
    <source>
        <dbReference type="SAM" id="MobiDB-lite"/>
    </source>
</evidence>
<proteinExistence type="predicted"/>
<dbReference type="EMBL" id="NBCO01000007">
    <property type="protein sequence ID" value="ORC90691.1"/>
    <property type="molecule type" value="Genomic_DNA"/>
</dbReference>
<feature type="region of interest" description="Disordered" evidence="1">
    <location>
        <begin position="362"/>
        <end position="392"/>
    </location>
</feature>
<name>A0A1X0P1I8_9TRYP</name>
<dbReference type="AlphaFoldDB" id="A0A1X0P1I8"/>
<reference evidence="2 3" key="1">
    <citation type="submission" date="2017-03" db="EMBL/GenBank/DDBJ databases">
        <title>An alternative strategy for trypanosome survival in the mammalian bloodstream revealed through genome and transcriptome analysis of the ubiquitous bovine parasite Trypanosoma (Megatrypanum) theileri.</title>
        <authorList>
            <person name="Kelly S."/>
            <person name="Ivens A."/>
            <person name="Mott A."/>
            <person name="O'Neill E."/>
            <person name="Emms D."/>
            <person name="Macleod O."/>
            <person name="Voorheis P."/>
            <person name="Matthews J."/>
            <person name="Matthews K."/>
            <person name="Carrington M."/>
        </authorList>
    </citation>
    <scope>NUCLEOTIDE SEQUENCE [LARGE SCALE GENOMIC DNA]</scope>
    <source>
        <strain evidence="2">Edinburgh</strain>
    </source>
</reference>
<organism evidence="2 3">
    <name type="scientific">Trypanosoma theileri</name>
    <dbReference type="NCBI Taxonomy" id="67003"/>
    <lineage>
        <taxon>Eukaryota</taxon>
        <taxon>Discoba</taxon>
        <taxon>Euglenozoa</taxon>
        <taxon>Kinetoplastea</taxon>
        <taxon>Metakinetoplastina</taxon>
        <taxon>Trypanosomatida</taxon>
        <taxon>Trypanosomatidae</taxon>
        <taxon>Trypanosoma</taxon>
    </lineage>
</organism>
<dbReference type="OrthoDB" id="247059at2759"/>
<accession>A0A1X0P1I8</accession>
<evidence type="ECO:0000313" key="2">
    <source>
        <dbReference type="EMBL" id="ORC90691.1"/>
    </source>
</evidence>
<protein>
    <submittedName>
        <fullName evidence="2">Uncharacterized protein</fullName>
    </submittedName>
</protein>
<keyword evidence="3" id="KW-1185">Reference proteome</keyword>
<dbReference type="VEuPathDB" id="TriTrypDB:TM35_000071150"/>
<dbReference type="GeneID" id="39983341"/>
<gene>
    <name evidence="2" type="ORF">TM35_000071150</name>
</gene>
<dbReference type="Proteomes" id="UP000192257">
    <property type="component" value="Unassembled WGS sequence"/>
</dbReference>
<sequence>MEHSRRKEVPQWLNTTIHVWNTKNDIPVVNLRDASETLGSPRSTRRTDGISQTPDEDSFRAEGASCNSEKSIESTTQKKLNAFLAVVHERSENQKTVPPAVSNTLSNNLNLGGESVATDHGARAPSFPEVGPSKAMDVVFVRGVNLPGGKNVTASLQLEEKDEWELKTGGIQSVPLFQDDIWCKSGSSFNIDSFTTKEEDKADILSSLKLQGFTEGIKNNEETTTDTTSAGITVTPITATTVQPPPFPVSVGVNDATFQTSPAPTVVPSPAPSMVYPQVISLGAPGFAAAPTHTAAMAVPQSQFVALPVSFMPQASMMAMPQAYRMPHQFYQMHPQLPQRAQLHYQHAVYQPTGNPEFHQMSQQTHVAPQNPSPRPGTNIGAAPFVPGGKGI</sequence>
<dbReference type="RefSeq" id="XP_028884757.1">
    <property type="nucleotide sequence ID" value="XM_029023561.1"/>
</dbReference>